<accession>A0ABS6HMP8</accession>
<keyword evidence="3" id="KW-1185">Reference proteome</keyword>
<organism evidence="2 3">
    <name type="scientific">Mycolicibacterium goodii</name>
    <name type="common">Mycobacterium goodii</name>
    <dbReference type="NCBI Taxonomy" id="134601"/>
    <lineage>
        <taxon>Bacteria</taxon>
        <taxon>Bacillati</taxon>
        <taxon>Actinomycetota</taxon>
        <taxon>Actinomycetes</taxon>
        <taxon>Mycobacteriales</taxon>
        <taxon>Mycobacteriaceae</taxon>
        <taxon>Mycolicibacterium</taxon>
    </lineage>
</organism>
<keyword evidence="1" id="KW-0472">Membrane</keyword>
<feature type="transmembrane region" description="Helical" evidence="1">
    <location>
        <begin position="127"/>
        <end position="149"/>
    </location>
</feature>
<keyword evidence="1" id="KW-0812">Transmembrane</keyword>
<evidence type="ECO:0000256" key="1">
    <source>
        <dbReference type="SAM" id="Phobius"/>
    </source>
</evidence>
<comment type="caution">
    <text evidence="2">The sequence shown here is derived from an EMBL/GenBank/DDBJ whole genome shotgun (WGS) entry which is preliminary data.</text>
</comment>
<feature type="transmembrane region" description="Helical" evidence="1">
    <location>
        <begin position="55"/>
        <end position="76"/>
    </location>
</feature>
<dbReference type="Pfam" id="PF10812">
    <property type="entry name" value="DUF2561"/>
    <property type="match status" value="1"/>
</dbReference>
<dbReference type="EMBL" id="JAHBOM010000009">
    <property type="protein sequence ID" value="MBU8823966.1"/>
    <property type="molecule type" value="Genomic_DNA"/>
</dbReference>
<evidence type="ECO:0000313" key="3">
    <source>
        <dbReference type="Proteomes" id="UP000696413"/>
    </source>
</evidence>
<proteinExistence type="predicted"/>
<feature type="transmembrane region" description="Helical" evidence="1">
    <location>
        <begin position="155"/>
        <end position="178"/>
    </location>
</feature>
<dbReference type="Proteomes" id="UP000696413">
    <property type="component" value="Unassembled WGS sequence"/>
</dbReference>
<evidence type="ECO:0000313" key="2">
    <source>
        <dbReference type="EMBL" id="MBU8823966.1"/>
    </source>
</evidence>
<reference evidence="2 3" key="1">
    <citation type="submission" date="2021-05" db="EMBL/GenBank/DDBJ databases">
        <title>Draft Genome Sequences of Clinical Respiratory Isolates of Mycobacterium goodii Recovered in Ireland.</title>
        <authorList>
            <person name="Flanagan P.R."/>
            <person name="Mok S."/>
            <person name="Roycroft E."/>
            <person name="Rogers T.R."/>
            <person name="Fitzgibbon M."/>
        </authorList>
    </citation>
    <scope>NUCLEOTIDE SEQUENCE [LARGE SCALE GENOMIC DNA]</scope>
    <source>
        <strain evidence="2 3">14IE55</strain>
    </source>
</reference>
<protein>
    <submittedName>
        <fullName evidence="2">DUF2561 family protein</fullName>
    </submittedName>
</protein>
<feature type="transmembrane region" description="Helical" evidence="1">
    <location>
        <begin position="14"/>
        <end position="35"/>
    </location>
</feature>
<keyword evidence="1" id="KW-1133">Transmembrane helix</keyword>
<dbReference type="RefSeq" id="WP_214394894.1">
    <property type="nucleotide sequence ID" value="NZ_JAHBOL010000007.1"/>
</dbReference>
<name>A0ABS6HMP8_MYCGD</name>
<gene>
    <name evidence="2" type="ORF">KL859_13925</name>
</gene>
<dbReference type="InterPro" id="IPR024381">
    <property type="entry name" value="DUF2561"/>
</dbReference>
<sequence>MTSPFAELNTTDRVLAGASAVAWLAALGAGVAALVALVDLGRGHTQTVESAETPWLLYTVIGISVVVIAASIPLLLRARAQADNPPPARNAGARREPVAPRRVGYPAPTYRQDAVATALVEKVWLRFVLSVTCAIGVAAAIIGLGTYLLATDHDVAAWCAYGLAGVVTVGMVALPVIASRELGRSAA</sequence>